<dbReference type="Pfam" id="PF05188">
    <property type="entry name" value="MutS_II"/>
    <property type="match status" value="1"/>
</dbReference>
<dbReference type="Proteomes" id="UP000268093">
    <property type="component" value="Unassembled WGS sequence"/>
</dbReference>
<evidence type="ECO:0000256" key="8">
    <source>
        <dbReference type="ARBA" id="ARBA00025902"/>
    </source>
</evidence>
<dbReference type="OrthoDB" id="10252754at2759"/>
<evidence type="ECO:0000313" key="13">
    <source>
        <dbReference type="EMBL" id="RUP43247.1"/>
    </source>
</evidence>
<keyword evidence="3" id="KW-0547">Nucleotide-binding</keyword>
<comment type="caution">
    <text evidence="13">The sequence shown here is derived from an EMBL/GenBank/DDBJ whole genome shotgun (WGS) entry which is preliminary data.</text>
</comment>
<feature type="region of interest" description="Disordered" evidence="10">
    <location>
        <begin position="1"/>
        <end position="131"/>
    </location>
</feature>
<accession>A0A433CXD3</accession>
<keyword evidence="6" id="KW-0238">DNA-binding</keyword>
<evidence type="ECO:0000256" key="9">
    <source>
        <dbReference type="ARBA" id="ARBA00073774"/>
    </source>
</evidence>
<comment type="similarity">
    <text evidence="1">Belongs to the DNA mismatch repair MutS family. MSH3 subfamily.</text>
</comment>
<dbReference type="InterPro" id="IPR007860">
    <property type="entry name" value="DNA_mmatch_repair_MutS_con_dom"/>
</dbReference>
<evidence type="ECO:0000256" key="10">
    <source>
        <dbReference type="SAM" id="MobiDB-lite"/>
    </source>
</evidence>
<dbReference type="GO" id="GO:0005634">
    <property type="term" value="C:nucleus"/>
    <property type="evidence" value="ECO:0007669"/>
    <property type="project" value="TreeGrafter"/>
</dbReference>
<evidence type="ECO:0000256" key="3">
    <source>
        <dbReference type="ARBA" id="ARBA00022741"/>
    </source>
</evidence>
<name>A0A433CXD3_9FUNG</name>
<evidence type="ECO:0000256" key="6">
    <source>
        <dbReference type="ARBA" id="ARBA00023125"/>
    </source>
</evidence>
<evidence type="ECO:0000259" key="12">
    <source>
        <dbReference type="Pfam" id="PF05188"/>
    </source>
</evidence>
<protein>
    <recommendedName>
        <fullName evidence="2 9">DNA mismatch repair protein MSH3</fullName>
    </recommendedName>
    <alternativeName>
        <fullName evidence="2 9">DNA mismatch repair protein MSH3</fullName>
    </alternativeName>
</protein>
<reference evidence="13 14" key="1">
    <citation type="journal article" date="2018" name="New Phytol.">
        <title>Phylogenomics of Endogonaceae and evolution of mycorrhizas within Mucoromycota.</title>
        <authorList>
            <person name="Chang Y."/>
            <person name="Desiro A."/>
            <person name="Na H."/>
            <person name="Sandor L."/>
            <person name="Lipzen A."/>
            <person name="Clum A."/>
            <person name="Barry K."/>
            <person name="Grigoriev I.V."/>
            <person name="Martin F.M."/>
            <person name="Stajich J.E."/>
            <person name="Smith M.E."/>
            <person name="Bonito G."/>
            <person name="Spatafora J.W."/>
        </authorList>
    </citation>
    <scope>NUCLEOTIDE SEQUENCE [LARGE SCALE GENOMIC DNA]</scope>
    <source>
        <strain evidence="13 14">GMNB39</strain>
    </source>
</reference>
<sequence length="493" mass="54424">MVEHKSAKKIPSKPPIPAKVQQTLSSFFKPKVADSSQHVASRAPPSPLTRQDSDLSLPDADPHPAKRPLSPCEEDERSHNGIDVLPSVSAPKRTRSDRDPPQTLPPRGVSVTDASSSFFDASTTPTKGPETPMTELRIKQYVYDPQNLDKKCQVPVDEDARVLEKKQRHDQFVAKFGDPGVTTRRRAPRIIVDEEDEDDDENDATENDVTENDADYMDVDGDATSSAQKIRKLRSEYAVPVAKTTPAAAKISSGAKKPVTSGKGGKGDKYTPLERQYMEIKAQYPDTLLVVEVGYKFKFFDEDAKIASKTLSIAHFTDHNFFVASIPVHRLSVHVRRLVHAGYKVGVVRQTETAALKAAGDNRSAPFTRRLTNLYTKGTFVDDMVGSETDEDAGAAVSGTSNYLMCVVEEKRGGSGPDERVRIGIVAVQPSTGDIVYDSFDDGYMRSELETRVLHIQPCEMLLPAQLSKSTEKLVSHLALHRLVGYIYVIWMV</sequence>
<dbReference type="Pfam" id="PF01624">
    <property type="entry name" value="MutS_I"/>
    <property type="match status" value="1"/>
</dbReference>
<dbReference type="SUPFAM" id="SSF55271">
    <property type="entry name" value="DNA repair protein MutS, domain I"/>
    <property type="match status" value="1"/>
</dbReference>
<dbReference type="InterPro" id="IPR036678">
    <property type="entry name" value="MutS_con_dom_sf"/>
</dbReference>
<dbReference type="InterPro" id="IPR007695">
    <property type="entry name" value="DNA_mismatch_repair_MutS-lik_N"/>
</dbReference>
<evidence type="ECO:0000259" key="11">
    <source>
        <dbReference type="Pfam" id="PF01624"/>
    </source>
</evidence>
<dbReference type="GO" id="GO:0006312">
    <property type="term" value="P:mitotic recombination"/>
    <property type="evidence" value="ECO:0007669"/>
    <property type="project" value="TreeGrafter"/>
</dbReference>
<dbReference type="Gene3D" id="3.30.420.110">
    <property type="entry name" value="MutS, connector domain"/>
    <property type="match status" value="1"/>
</dbReference>
<comment type="subunit">
    <text evidence="8">Heterodimer consisting of MSH2-MSH3 (MutS beta). Forms a ternary complex with MutL alpha (MLH1-PMS1).</text>
</comment>
<feature type="compositionally biased region" description="Polar residues" evidence="10">
    <location>
        <begin position="112"/>
        <end position="126"/>
    </location>
</feature>
<dbReference type="GO" id="GO:0006298">
    <property type="term" value="P:mismatch repair"/>
    <property type="evidence" value="ECO:0007669"/>
    <property type="project" value="InterPro"/>
</dbReference>
<dbReference type="AlphaFoldDB" id="A0A433CXD3"/>
<feature type="compositionally biased region" description="Acidic residues" evidence="10">
    <location>
        <begin position="193"/>
        <end position="220"/>
    </location>
</feature>
<keyword evidence="4" id="KW-0227">DNA damage</keyword>
<evidence type="ECO:0000256" key="5">
    <source>
        <dbReference type="ARBA" id="ARBA00022840"/>
    </source>
</evidence>
<evidence type="ECO:0000313" key="14">
    <source>
        <dbReference type="Proteomes" id="UP000268093"/>
    </source>
</evidence>
<dbReference type="EMBL" id="RBNI01011398">
    <property type="protein sequence ID" value="RUP43247.1"/>
    <property type="molecule type" value="Genomic_DNA"/>
</dbReference>
<dbReference type="InterPro" id="IPR016151">
    <property type="entry name" value="DNA_mismatch_repair_MutS_N"/>
</dbReference>
<feature type="region of interest" description="Disordered" evidence="10">
    <location>
        <begin position="190"/>
        <end position="220"/>
    </location>
</feature>
<dbReference type="Gene3D" id="3.40.1170.10">
    <property type="entry name" value="DNA repair protein MutS, domain I"/>
    <property type="match status" value="1"/>
</dbReference>
<dbReference type="GO" id="GO:0005524">
    <property type="term" value="F:ATP binding"/>
    <property type="evidence" value="ECO:0007669"/>
    <property type="project" value="UniProtKB-KW"/>
</dbReference>
<keyword evidence="14" id="KW-1185">Reference proteome</keyword>
<evidence type="ECO:0000256" key="2">
    <source>
        <dbReference type="ARBA" id="ARBA00022151"/>
    </source>
</evidence>
<dbReference type="FunFam" id="3.40.1170.10:FF:000004">
    <property type="entry name" value="DNA mismatch repair protein"/>
    <property type="match status" value="1"/>
</dbReference>
<evidence type="ECO:0000256" key="4">
    <source>
        <dbReference type="ARBA" id="ARBA00022763"/>
    </source>
</evidence>
<proteinExistence type="inferred from homology"/>
<dbReference type="GO" id="GO:0140664">
    <property type="term" value="F:ATP-dependent DNA damage sensor activity"/>
    <property type="evidence" value="ECO:0007669"/>
    <property type="project" value="InterPro"/>
</dbReference>
<feature type="domain" description="DNA mismatch repair protein MutS connector" evidence="12">
    <location>
        <begin position="402"/>
        <end position="488"/>
    </location>
</feature>
<keyword evidence="5" id="KW-0067">ATP-binding</keyword>
<dbReference type="PANTHER" id="PTHR11361:SF122">
    <property type="entry name" value="DNA MISMATCH REPAIR PROTEIN MSH3"/>
    <property type="match status" value="1"/>
</dbReference>
<organism evidence="13 14">
    <name type="scientific">Jimgerdemannia flammicorona</name>
    <dbReference type="NCBI Taxonomy" id="994334"/>
    <lineage>
        <taxon>Eukaryota</taxon>
        <taxon>Fungi</taxon>
        <taxon>Fungi incertae sedis</taxon>
        <taxon>Mucoromycota</taxon>
        <taxon>Mucoromycotina</taxon>
        <taxon>Endogonomycetes</taxon>
        <taxon>Endogonales</taxon>
        <taxon>Endogonaceae</taxon>
        <taxon>Jimgerdemannia</taxon>
    </lineage>
</organism>
<gene>
    <name evidence="13" type="ORF">BC936DRAFT_137436</name>
</gene>
<feature type="domain" description="DNA mismatch repair protein MutS-like N-terminal" evidence="11">
    <location>
        <begin position="271"/>
        <end position="383"/>
    </location>
</feature>
<dbReference type="GO" id="GO:0030983">
    <property type="term" value="F:mismatched DNA binding"/>
    <property type="evidence" value="ECO:0007669"/>
    <property type="project" value="InterPro"/>
</dbReference>
<dbReference type="InterPro" id="IPR045076">
    <property type="entry name" value="MutS"/>
</dbReference>
<feature type="compositionally biased region" description="Basic residues" evidence="10">
    <location>
        <begin position="1"/>
        <end position="11"/>
    </location>
</feature>
<dbReference type="PANTHER" id="PTHR11361">
    <property type="entry name" value="DNA MISMATCH REPAIR PROTEIN MUTS FAMILY MEMBER"/>
    <property type="match status" value="1"/>
</dbReference>
<keyword evidence="7" id="KW-0234">DNA repair</keyword>
<evidence type="ECO:0000256" key="7">
    <source>
        <dbReference type="ARBA" id="ARBA00023204"/>
    </source>
</evidence>
<evidence type="ECO:0000256" key="1">
    <source>
        <dbReference type="ARBA" id="ARBA00007094"/>
    </source>
</evidence>